<dbReference type="PANTHER" id="PTHR21047:SF2">
    <property type="entry name" value="THYMIDINE DIPHOSPHO-4-KETO-RHAMNOSE 3,5-EPIMERASE"/>
    <property type="match status" value="1"/>
</dbReference>
<dbReference type="AlphaFoldDB" id="A0A383EVU7"/>
<name>A0A383EVU7_9ZZZZ</name>
<reference evidence="1" key="1">
    <citation type="submission" date="2018-05" db="EMBL/GenBank/DDBJ databases">
        <authorList>
            <person name="Lanie J.A."/>
            <person name="Ng W.-L."/>
            <person name="Kazmierczak K.M."/>
            <person name="Andrzejewski T.M."/>
            <person name="Davidsen T.M."/>
            <person name="Wayne K.J."/>
            <person name="Tettelin H."/>
            <person name="Glass J.I."/>
            <person name="Rusch D."/>
            <person name="Podicherti R."/>
            <person name="Tsui H.-C.T."/>
            <person name="Winkler M.E."/>
        </authorList>
    </citation>
    <scope>NUCLEOTIDE SEQUENCE</scope>
</reference>
<evidence type="ECO:0008006" key="2">
    <source>
        <dbReference type="Google" id="ProtNLM"/>
    </source>
</evidence>
<sequence length="145" mass="17404">MKPEPWFDFRGEMWTFWETVNPLLDTGWKISKFTRSRKNVLRGLHGDKVTWKYVTCVYGEFYLVVVDNRPDSENYLKWEGFICNDRNHLGVLVPAGFLNGHLCLTDECVFHYTQSYPKEYVDWMDQDVMKWNDERVNIIWPIDNP</sequence>
<dbReference type="Pfam" id="PF00908">
    <property type="entry name" value="dTDP_sugar_isom"/>
    <property type="match status" value="1"/>
</dbReference>
<dbReference type="InterPro" id="IPR000888">
    <property type="entry name" value="RmlC-like"/>
</dbReference>
<evidence type="ECO:0000313" key="1">
    <source>
        <dbReference type="EMBL" id="SVE60218.1"/>
    </source>
</evidence>
<protein>
    <recommendedName>
        <fullName evidence="2">dTDP-4-dehydrorhamnose 3,5-epimerase</fullName>
    </recommendedName>
</protein>
<dbReference type="GO" id="GO:0005829">
    <property type="term" value="C:cytosol"/>
    <property type="evidence" value="ECO:0007669"/>
    <property type="project" value="TreeGrafter"/>
</dbReference>
<dbReference type="SUPFAM" id="SSF51182">
    <property type="entry name" value="RmlC-like cupins"/>
    <property type="match status" value="1"/>
</dbReference>
<gene>
    <name evidence="1" type="ORF">METZ01_LOCUS513072</name>
</gene>
<dbReference type="GO" id="GO:0000271">
    <property type="term" value="P:polysaccharide biosynthetic process"/>
    <property type="evidence" value="ECO:0007669"/>
    <property type="project" value="TreeGrafter"/>
</dbReference>
<accession>A0A383EVU7</accession>
<feature type="non-terminal residue" evidence="1">
    <location>
        <position position="145"/>
    </location>
</feature>
<dbReference type="PANTHER" id="PTHR21047">
    <property type="entry name" value="DTDP-6-DEOXY-D-GLUCOSE-3,5 EPIMERASE"/>
    <property type="match status" value="1"/>
</dbReference>
<dbReference type="GO" id="GO:0008830">
    <property type="term" value="F:dTDP-4-dehydrorhamnose 3,5-epimerase activity"/>
    <property type="evidence" value="ECO:0007669"/>
    <property type="project" value="InterPro"/>
</dbReference>
<dbReference type="InterPro" id="IPR011051">
    <property type="entry name" value="RmlC_Cupin_sf"/>
</dbReference>
<dbReference type="EMBL" id="UINC01228769">
    <property type="protein sequence ID" value="SVE60218.1"/>
    <property type="molecule type" value="Genomic_DNA"/>
</dbReference>
<organism evidence="1">
    <name type="scientific">marine metagenome</name>
    <dbReference type="NCBI Taxonomy" id="408172"/>
    <lineage>
        <taxon>unclassified sequences</taxon>
        <taxon>metagenomes</taxon>
        <taxon>ecological metagenomes</taxon>
    </lineage>
</organism>
<proteinExistence type="predicted"/>
<dbReference type="InterPro" id="IPR014710">
    <property type="entry name" value="RmlC-like_jellyroll"/>
</dbReference>
<dbReference type="Gene3D" id="2.60.120.10">
    <property type="entry name" value="Jelly Rolls"/>
    <property type="match status" value="1"/>
</dbReference>